<feature type="domain" description="RimM N-terminal" evidence="6">
    <location>
        <begin position="7"/>
        <end position="87"/>
    </location>
</feature>
<evidence type="ECO:0000256" key="5">
    <source>
        <dbReference type="HAMAP-Rule" id="MF_00014"/>
    </source>
</evidence>
<dbReference type="InterPro" id="IPR011033">
    <property type="entry name" value="PRC_barrel-like_sf"/>
</dbReference>
<evidence type="ECO:0000256" key="2">
    <source>
        <dbReference type="ARBA" id="ARBA00022517"/>
    </source>
</evidence>
<dbReference type="PANTHER" id="PTHR33692">
    <property type="entry name" value="RIBOSOME MATURATION FACTOR RIMM"/>
    <property type="match status" value="1"/>
</dbReference>
<dbReference type="HAMAP" id="MF_00014">
    <property type="entry name" value="Ribosome_mat_RimM"/>
    <property type="match status" value="1"/>
</dbReference>
<dbReference type="InterPro" id="IPR011961">
    <property type="entry name" value="RimM"/>
</dbReference>
<dbReference type="Pfam" id="PF01782">
    <property type="entry name" value="RimM"/>
    <property type="match status" value="1"/>
</dbReference>
<feature type="domain" description="Ribosome maturation factor RimM PRC barrel" evidence="7">
    <location>
        <begin position="101"/>
        <end position="166"/>
    </location>
</feature>
<dbReference type="InterPro" id="IPR009000">
    <property type="entry name" value="Transl_B-barrel_sf"/>
</dbReference>
<dbReference type="SUPFAM" id="SSF50447">
    <property type="entry name" value="Translation proteins"/>
    <property type="match status" value="1"/>
</dbReference>
<sequence>MVDLLRVGTIAATHGIRGEVKVFPTTDDINRFRDLKTCILDTGRERLELEVEGVKFFKQYAILKFKGIDNINDIEKYRGKDLLVTRENAVALEENENFIADLIGLDVFTDEGVHFGTVKDIMETGANDVYVIMSDDGKEYLFPSIKECILDVDLEKGAVTVHIMKGLLDL</sequence>
<protein>
    <recommendedName>
        <fullName evidence="5">Ribosome maturation factor RimM</fullName>
    </recommendedName>
</protein>
<evidence type="ECO:0000259" key="7">
    <source>
        <dbReference type="Pfam" id="PF24986"/>
    </source>
</evidence>
<keyword evidence="2 5" id="KW-0690">Ribosome biogenesis</keyword>
<dbReference type="AlphaFoldDB" id="A0A7W8M722"/>
<evidence type="ECO:0000256" key="3">
    <source>
        <dbReference type="ARBA" id="ARBA00022552"/>
    </source>
</evidence>
<proteinExistence type="inferred from homology"/>
<dbReference type="InterPro" id="IPR056792">
    <property type="entry name" value="PRC_RimM"/>
</dbReference>
<dbReference type="GO" id="GO:0043022">
    <property type="term" value="F:ribosome binding"/>
    <property type="evidence" value="ECO:0007669"/>
    <property type="project" value="InterPro"/>
</dbReference>
<dbReference type="Gene3D" id="2.40.30.60">
    <property type="entry name" value="RimM"/>
    <property type="match status" value="1"/>
</dbReference>
<evidence type="ECO:0000259" key="6">
    <source>
        <dbReference type="Pfam" id="PF01782"/>
    </source>
</evidence>
<dbReference type="GO" id="GO:0042274">
    <property type="term" value="P:ribosomal small subunit biogenesis"/>
    <property type="evidence" value="ECO:0007669"/>
    <property type="project" value="UniProtKB-UniRule"/>
</dbReference>
<keyword evidence="9" id="KW-1185">Reference proteome</keyword>
<gene>
    <name evidence="5" type="primary">rimM</name>
    <name evidence="8" type="ORF">HNP82_003369</name>
</gene>
<dbReference type="SUPFAM" id="SSF50346">
    <property type="entry name" value="PRC-barrel domain"/>
    <property type="match status" value="1"/>
</dbReference>
<keyword evidence="3 5" id="KW-0698">rRNA processing</keyword>
<comment type="similarity">
    <text evidence="5">Belongs to the RimM family.</text>
</comment>
<dbReference type="EMBL" id="JACHFW010000022">
    <property type="protein sequence ID" value="MBB5266212.1"/>
    <property type="molecule type" value="Genomic_DNA"/>
</dbReference>
<dbReference type="GO" id="GO:0005737">
    <property type="term" value="C:cytoplasm"/>
    <property type="evidence" value="ECO:0007669"/>
    <property type="project" value="UniProtKB-SubCell"/>
</dbReference>
<name>A0A7W8M722_9FIRM</name>
<comment type="subcellular location">
    <subcellularLocation>
        <location evidence="5">Cytoplasm</location>
    </subcellularLocation>
</comment>
<dbReference type="NCBIfam" id="TIGR02273">
    <property type="entry name" value="16S_RimM"/>
    <property type="match status" value="1"/>
</dbReference>
<evidence type="ECO:0000313" key="8">
    <source>
        <dbReference type="EMBL" id="MBB5266212.1"/>
    </source>
</evidence>
<dbReference type="Proteomes" id="UP000543642">
    <property type="component" value="Unassembled WGS sequence"/>
</dbReference>
<dbReference type="Gene3D" id="2.30.30.240">
    <property type="entry name" value="PRC-barrel domain"/>
    <property type="match status" value="1"/>
</dbReference>
<dbReference type="InterPro" id="IPR002676">
    <property type="entry name" value="RimM_N"/>
</dbReference>
<dbReference type="GO" id="GO:0006364">
    <property type="term" value="P:rRNA processing"/>
    <property type="evidence" value="ECO:0007669"/>
    <property type="project" value="UniProtKB-UniRule"/>
</dbReference>
<dbReference type="Pfam" id="PF24986">
    <property type="entry name" value="PRC_RimM"/>
    <property type="match status" value="1"/>
</dbReference>
<dbReference type="PANTHER" id="PTHR33692:SF1">
    <property type="entry name" value="RIBOSOME MATURATION FACTOR RIMM"/>
    <property type="match status" value="1"/>
</dbReference>
<evidence type="ECO:0000256" key="4">
    <source>
        <dbReference type="ARBA" id="ARBA00023186"/>
    </source>
</evidence>
<evidence type="ECO:0000256" key="1">
    <source>
        <dbReference type="ARBA" id="ARBA00022490"/>
    </source>
</evidence>
<keyword evidence="1 5" id="KW-0963">Cytoplasm</keyword>
<organism evidence="8 9">
    <name type="scientific">Catenibacillus scindens</name>
    <dbReference type="NCBI Taxonomy" id="673271"/>
    <lineage>
        <taxon>Bacteria</taxon>
        <taxon>Bacillati</taxon>
        <taxon>Bacillota</taxon>
        <taxon>Clostridia</taxon>
        <taxon>Lachnospirales</taxon>
        <taxon>Lachnospiraceae</taxon>
        <taxon>Catenibacillus</taxon>
    </lineage>
</organism>
<dbReference type="RefSeq" id="WP_183776540.1">
    <property type="nucleotide sequence ID" value="NZ_CAWVEG010000047.1"/>
</dbReference>
<comment type="caution">
    <text evidence="8">The sequence shown here is derived from an EMBL/GenBank/DDBJ whole genome shotgun (WGS) entry which is preliminary data.</text>
</comment>
<evidence type="ECO:0000313" key="9">
    <source>
        <dbReference type="Proteomes" id="UP000543642"/>
    </source>
</evidence>
<comment type="subunit">
    <text evidence="5">Binds ribosomal protein uS19.</text>
</comment>
<accession>A0A7W8M722</accession>
<dbReference type="GO" id="GO:0005840">
    <property type="term" value="C:ribosome"/>
    <property type="evidence" value="ECO:0007669"/>
    <property type="project" value="InterPro"/>
</dbReference>
<comment type="domain">
    <text evidence="5">The PRC barrel domain binds ribosomal protein uS19.</text>
</comment>
<reference evidence="8 9" key="1">
    <citation type="submission" date="2020-08" db="EMBL/GenBank/DDBJ databases">
        <title>Genomic Encyclopedia of Type Strains, Phase IV (KMG-IV): sequencing the most valuable type-strain genomes for metagenomic binning, comparative biology and taxonomic classification.</title>
        <authorList>
            <person name="Goeker M."/>
        </authorList>
    </citation>
    <scope>NUCLEOTIDE SEQUENCE [LARGE SCALE GENOMIC DNA]</scope>
    <source>
        <strain evidence="8 9">DSM 106146</strain>
    </source>
</reference>
<comment type="function">
    <text evidence="5">An accessory protein needed during the final step in the assembly of 30S ribosomal subunit, possibly for assembly of the head region. Essential for efficient processing of 16S rRNA. May be needed both before and after RbfA during the maturation of 16S rRNA. It has affinity for free ribosomal 30S subunits but not for 70S ribosomes.</text>
</comment>
<keyword evidence="4 5" id="KW-0143">Chaperone</keyword>
<dbReference type="InterPro" id="IPR036976">
    <property type="entry name" value="RimM_N_sf"/>
</dbReference>